<keyword evidence="2" id="KW-0169">Cobalamin biosynthesis</keyword>
<evidence type="ECO:0000259" key="6">
    <source>
        <dbReference type="Pfam" id="PF00590"/>
    </source>
</evidence>
<dbReference type="CDD" id="cd11644">
    <property type="entry name" value="Precorrin-6Y-MT"/>
    <property type="match status" value="1"/>
</dbReference>
<dbReference type="InterPro" id="IPR050714">
    <property type="entry name" value="Cobalamin_biosynth_MTase"/>
</dbReference>
<dbReference type="SUPFAM" id="SSF53790">
    <property type="entry name" value="Tetrapyrrole methylase"/>
    <property type="match status" value="1"/>
</dbReference>
<dbReference type="PIRSF" id="PIRSF036428">
    <property type="entry name" value="CobL"/>
    <property type="match status" value="1"/>
</dbReference>
<dbReference type="InterPro" id="IPR006365">
    <property type="entry name" value="Cbl_synth_CobL"/>
</dbReference>
<reference evidence="7 8" key="1">
    <citation type="submission" date="2018-03" db="EMBL/GenBank/DDBJ databases">
        <title>Characteristics and genome of n-alkane degrading marine bacteria Gordonia iterans isolated from crude oil contaminated in Tae-an, South Korea.</title>
        <authorList>
            <person name="Lee S.-S."/>
            <person name="Kim H."/>
        </authorList>
    </citation>
    <scope>NUCLEOTIDE SEQUENCE [LARGE SCALE GENOMIC DNA]</scope>
    <source>
        <strain evidence="7 8">Co17</strain>
    </source>
</reference>
<evidence type="ECO:0000313" key="7">
    <source>
        <dbReference type="EMBL" id="AVM00776.1"/>
    </source>
</evidence>
<evidence type="ECO:0000256" key="5">
    <source>
        <dbReference type="ARBA" id="ARBA00022691"/>
    </source>
</evidence>
<dbReference type="NCBIfam" id="TIGR02469">
    <property type="entry name" value="CbiT"/>
    <property type="match status" value="1"/>
</dbReference>
<keyword evidence="8" id="KW-1185">Reference proteome</keyword>
<evidence type="ECO:0000256" key="1">
    <source>
        <dbReference type="ARBA" id="ARBA00004953"/>
    </source>
</evidence>
<dbReference type="NCBIfam" id="TIGR02467">
    <property type="entry name" value="CbiE"/>
    <property type="match status" value="1"/>
</dbReference>
<dbReference type="GO" id="GO:0032259">
    <property type="term" value="P:methylation"/>
    <property type="evidence" value="ECO:0007669"/>
    <property type="project" value="UniProtKB-KW"/>
</dbReference>
<dbReference type="OrthoDB" id="9787825at2"/>
<dbReference type="Proteomes" id="UP000239814">
    <property type="component" value="Chromosome"/>
</dbReference>
<evidence type="ECO:0000256" key="2">
    <source>
        <dbReference type="ARBA" id="ARBA00022573"/>
    </source>
</evidence>
<evidence type="ECO:0000256" key="3">
    <source>
        <dbReference type="ARBA" id="ARBA00022603"/>
    </source>
</evidence>
<organism evidence="7 8">
    <name type="scientific">Gordonia iterans</name>
    <dbReference type="NCBI Taxonomy" id="1004901"/>
    <lineage>
        <taxon>Bacteria</taxon>
        <taxon>Bacillati</taxon>
        <taxon>Actinomycetota</taxon>
        <taxon>Actinomycetes</taxon>
        <taxon>Mycobacteriales</taxon>
        <taxon>Gordoniaceae</taxon>
        <taxon>Gordonia</taxon>
    </lineage>
</organism>
<dbReference type="KEGG" id="git:C6V83_11375"/>
<dbReference type="EMBL" id="CP027433">
    <property type="protein sequence ID" value="AVM00776.1"/>
    <property type="molecule type" value="Genomic_DNA"/>
</dbReference>
<keyword evidence="4" id="KW-0808">Transferase</keyword>
<dbReference type="InterPro" id="IPR029063">
    <property type="entry name" value="SAM-dependent_MTases_sf"/>
</dbReference>
<dbReference type="Pfam" id="PF00590">
    <property type="entry name" value="TP_methylase"/>
    <property type="match status" value="1"/>
</dbReference>
<dbReference type="InterPro" id="IPR012818">
    <property type="entry name" value="CbiE"/>
</dbReference>
<comment type="pathway">
    <text evidence="1">Cofactor biosynthesis; adenosylcobalamin biosynthesis.</text>
</comment>
<dbReference type="InterPro" id="IPR000878">
    <property type="entry name" value="4pyrrol_Mease"/>
</dbReference>
<keyword evidence="5" id="KW-0949">S-adenosyl-L-methionine</keyword>
<protein>
    <submittedName>
        <fullName evidence="7">Cobalamin biosynthesis bifunctional protein CbiET</fullName>
    </submittedName>
</protein>
<dbReference type="Gene3D" id="3.40.50.150">
    <property type="entry name" value="Vaccinia Virus protein VP39"/>
    <property type="match status" value="1"/>
</dbReference>
<dbReference type="AlphaFoldDB" id="A0A2S0KGH4"/>
<dbReference type="InterPro" id="IPR014777">
    <property type="entry name" value="4pyrrole_Mease_sub1"/>
</dbReference>
<dbReference type="RefSeq" id="WP_105942489.1">
    <property type="nucleotide sequence ID" value="NZ_CP027433.1"/>
</dbReference>
<dbReference type="UniPathway" id="UPA00148"/>
<evidence type="ECO:0000313" key="8">
    <source>
        <dbReference type="Proteomes" id="UP000239814"/>
    </source>
</evidence>
<dbReference type="InterPro" id="IPR014008">
    <property type="entry name" value="Cbl_synth_MTase_CbiT"/>
</dbReference>
<keyword evidence="3" id="KW-0489">Methyltransferase</keyword>
<sequence>MTHFVVVGIGADGWDGLSGHAQAELRSAERIHGSARQLALLPDGVAAETIPWESPMSEHLDRVLADESMDTVHLLASGDPMFHGLAASVVRAIGADRVTVFGSSSSVSLAAARLGWDLARTEVRSLVTGEAESLIPALTDGARILVLSRNAESPDQVAGLLRRKGFGWSTLTVLGDLGGVDESVVRGLARSWNVPEVPALNILAIECVGPARTRAPGLPDADYVNDGQLTKQPIRAITVCALAPADGQLLWDVGAGSGSVAIEWLLQTRSGRAIAFESHPERADRIRVNAREHGVAERLTVAGAAPAALYGAPDPDTIFLGGGLDAELLDTCWEALSAGGRLVANAVTLETERLLVAAREERGGELVRLSLERAGALGSMTAWRPALPVVQWTVDR</sequence>
<feature type="domain" description="Tetrapyrrole methylase" evidence="6">
    <location>
        <begin position="4"/>
        <end position="189"/>
    </location>
</feature>
<dbReference type="SUPFAM" id="SSF53335">
    <property type="entry name" value="S-adenosyl-L-methionine-dependent methyltransferases"/>
    <property type="match status" value="1"/>
</dbReference>
<dbReference type="PANTHER" id="PTHR43182">
    <property type="entry name" value="COBALT-PRECORRIN-6B C(15)-METHYLTRANSFERASE (DECARBOXYLATING)"/>
    <property type="match status" value="1"/>
</dbReference>
<name>A0A2S0KGH4_9ACTN</name>
<evidence type="ECO:0000256" key="4">
    <source>
        <dbReference type="ARBA" id="ARBA00022679"/>
    </source>
</evidence>
<dbReference type="Gene3D" id="3.40.1010.10">
    <property type="entry name" value="Cobalt-precorrin-4 Transmethylase, Domain 1"/>
    <property type="match status" value="1"/>
</dbReference>
<dbReference type="GO" id="GO:0008276">
    <property type="term" value="F:protein methyltransferase activity"/>
    <property type="evidence" value="ECO:0007669"/>
    <property type="project" value="InterPro"/>
</dbReference>
<gene>
    <name evidence="7" type="ORF">C6V83_11375</name>
</gene>
<proteinExistence type="predicted"/>
<dbReference type="InterPro" id="IPR035996">
    <property type="entry name" value="4pyrrol_Methylase_sf"/>
</dbReference>
<dbReference type="GO" id="GO:0009236">
    <property type="term" value="P:cobalamin biosynthetic process"/>
    <property type="evidence" value="ECO:0007669"/>
    <property type="project" value="UniProtKB-UniPathway"/>
</dbReference>
<accession>A0A2S0KGH4</accession>
<dbReference type="PANTHER" id="PTHR43182:SF1">
    <property type="entry name" value="COBALT-PRECORRIN-7 C(5)-METHYLTRANSFERASE"/>
    <property type="match status" value="1"/>
</dbReference>